<evidence type="ECO:0000313" key="8">
    <source>
        <dbReference type="EMBL" id="DAZ97745.1"/>
    </source>
</evidence>
<dbReference type="GO" id="GO:0004222">
    <property type="term" value="F:metalloendopeptidase activity"/>
    <property type="evidence" value="ECO:0007669"/>
    <property type="project" value="InterPro"/>
</dbReference>
<evidence type="ECO:0000256" key="3">
    <source>
        <dbReference type="ARBA" id="ARBA00022801"/>
    </source>
</evidence>
<dbReference type="InterPro" id="IPR001915">
    <property type="entry name" value="Peptidase_M48"/>
</dbReference>
<keyword evidence="5 6" id="KW-0482">Metalloprotease</keyword>
<organism evidence="8 9">
    <name type="scientific">Lagenidium giganteum</name>
    <dbReference type="NCBI Taxonomy" id="4803"/>
    <lineage>
        <taxon>Eukaryota</taxon>
        <taxon>Sar</taxon>
        <taxon>Stramenopiles</taxon>
        <taxon>Oomycota</taxon>
        <taxon>Peronosporomycetes</taxon>
        <taxon>Pythiales</taxon>
        <taxon>Pythiaceae</taxon>
    </lineage>
</organism>
<keyword evidence="9" id="KW-1185">Reference proteome</keyword>
<name>A0AAV2YS31_9STRA</name>
<evidence type="ECO:0000259" key="7">
    <source>
        <dbReference type="Pfam" id="PF01435"/>
    </source>
</evidence>
<keyword evidence="3 6" id="KW-0378">Hydrolase</keyword>
<evidence type="ECO:0000256" key="1">
    <source>
        <dbReference type="ARBA" id="ARBA00022670"/>
    </source>
</evidence>
<dbReference type="Pfam" id="PF01435">
    <property type="entry name" value="Peptidase_M48"/>
    <property type="match status" value="1"/>
</dbReference>
<dbReference type="Gene3D" id="3.30.2010.10">
    <property type="entry name" value="Metalloproteases ('zincins'), catalytic domain"/>
    <property type="match status" value="1"/>
</dbReference>
<evidence type="ECO:0000256" key="6">
    <source>
        <dbReference type="RuleBase" id="RU003983"/>
    </source>
</evidence>
<sequence>MATRWRSAQRRSLEVDLSTCSTVSCGAESVTGCVAEVFVASHAETVPWTGRRRLMFISPRMENAMGEQAFKEVMRTEKILPPTDPMAKAVARVGRKIAANSPGLPWQFHVIDEEEPNAFCIPGGRIFVHSGLFKILRNEDGLAAVLFHEAAHGLARHGAETISLSMFINGLLALLFPDNGYFSRLLVRLVVDLPYSRNLEMEADAIGLQLMAKACYDPRESAKMNEALGRLHQSEQLTKYVSTHPPSYERAEAIRMKLGDALAIFEEGNCHAKRAAFDQVVSTDNPQRQPPTDTTCDVR</sequence>
<comment type="cofactor">
    <cofactor evidence="6">
        <name>Zn(2+)</name>
        <dbReference type="ChEBI" id="CHEBI:29105"/>
    </cofactor>
    <text evidence="6">Binds 1 zinc ion per subunit.</text>
</comment>
<reference evidence="8" key="1">
    <citation type="submission" date="2022-11" db="EMBL/GenBank/DDBJ databases">
        <authorList>
            <person name="Morgan W.R."/>
            <person name="Tartar A."/>
        </authorList>
    </citation>
    <scope>NUCLEOTIDE SEQUENCE</scope>
    <source>
        <strain evidence="8">ARSEF 373</strain>
    </source>
</reference>
<dbReference type="EMBL" id="DAKRPA010000126">
    <property type="protein sequence ID" value="DAZ97745.1"/>
    <property type="molecule type" value="Genomic_DNA"/>
</dbReference>
<dbReference type="AlphaFoldDB" id="A0AAV2YS31"/>
<evidence type="ECO:0000256" key="5">
    <source>
        <dbReference type="ARBA" id="ARBA00023049"/>
    </source>
</evidence>
<dbReference type="GO" id="GO:0016020">
    <property type="term" value="C:membrane"/>
    <property type="evidence" value="ECO:0007669"/>
    <property type="project" value="TreeGrafter"/>
</dbReference>
<dbReference type="InterPro" id="IPR051156">
    <property type="entry name" value="Mito/Outer_Membr_Metalloprot"/>
</dbReference>
<proteinExistence type="inferred from homology"/>
<evidence type="ECO:0000313" key="9">
    <source>
        <dbReference type="Proteomes" id="UP001146120"/>
    </source>
</evidence>
<keyword evidence="1 6" id="KW-0645">Protease</keyword>
<evidence type="ECO:0000256" key="2">
    <source>
        <dbReference type="ARBA" id="ARBA00022723"/>
    </source>
</evidence>
<comment type="similarity">
    <text evidence="6">Belongs to the peptidase M48 family.</text>
</comment>
<dbReference type="CDD" id="cd07331">
    <property type="entry name" value="M48C_Oma1_like"/>
    <property type="match status" value="1"/>
</dbReference>
<dbReference type="PANTHER" id="PTHR22726:SF1">
    <property type="entry name" value="METALLOENDOPEPTIDASE OMA1, MITOCHONDRIAL"/>
    <property type="match status" value="1"/>
</dbReference>
<comment type="caution">
    <text evidence="8">The sequence shown here is derived from an EMBL/GenBank/DDBJ whole genome shotgun (WGS) entry which is preliminary data.</text>
</comment>
<evidence type="ECO:0000256" key="4">
    <source>
        <dbReference type="ARBA" id="ARBA00022833"/>
    </source>
</evidence>
<dbReference type="Proteomes" id="UP001146120">
    <property type="component" value="Unassembled WGS sequence"/>
</dbReference>
<gene>
    <name evidence="8" type="ORF">N0F65_009025</name>
</gene>
<keyword evidence="4 6" id="KW-0862">Zinc</keyword>
<dbReference type="PANTHER" id="PTHR22726">
    <property type="entry name" value="METALLOENDOPEPTIDASE OMA1"/>
    <property type="match status" value="1"/>
</dbReference>
<reference evidence="8" key="2">
    <citation type="journal article" date="2023" name="Microbiol Resour">
        <title>Decontamination and Annotation of the Draft Genome Sequence of the Oomycete Lagenidium giganteum ARSEF 373.</title>
        <authorList>
            <person name="Morgan W.R."/>
            <person name="Tartar A."/>
        </authorList>
    </citation>
    <scope>NUCLEOTIDE SEQUENCE</scope>
    <source>
        <strain evidence="8">ARSEF 373</strain>
    </source>
</reference>
<dbReference type="GO" id="GO:0051603">
    <property type="term" value="P:proteolysis involved in protein catabolic process"/>
    <property type="evidence" value="ECO:0007669"/>
    <property type="project" value="TreeGrafter"/>
</dbReference>
<accession>A0AAV2YS31</accession>
<feature type="domain" description="Peptidase M48" evidence="7">
    <location>
        <begin position="98"/>
        <end position="255"/>
    </location>
</feature>
<dbReference type="GO" id="GO:0046872">
    <property type="term" value="F:metal ion binding"/>
    <property type="evidence" value="ECO:0007669"/>
    <property type="project" value="UniProtKB-KW"/>
</dbReference>
<protein>
    <recommendedName>
        <fullName evidence="7">Peptidase M48 domain-containing protein</fullName>
    </recommendedName>
</protein>
<keyword evidence="2" id="KW-0479">Metal-binding</keyword>